<dbReference type="InterPro" id="IPR000422">
    <property type="entry name" value="DHBP_synthase_RibB"/>
</dbReference>
<keyword evidence="9" id="KW-0677">Repeat</keyword>
<proteinExistence type="predicted"/>
<dbReference type="PANTHER" id="PTHR21098:SF12">
    <property type="entry name" value="RIBOFLAVIN SYNTHASE"/>
    <property type="match status" value="1"/>
</dbReference>
<dbReference type="PROSITE" id="PS51177">
    <property type="entry name" value="LUMAZINE_BIND"/>
    <property type="match status" value="2"/>
</dbReference>
<dbReference type="NCBIfam" id="TIGR00187">
    <property type="entry name" value="ribE"/>
    <property type="match status" value="1"/>
</dbReference>
<evidence type="ECO:0000313" key="14">
    <source>
        <dbReference type="Proteomes" id="UP000481339"/>
    </source>
</evidence>
<comment type="catalytic activity">
    <reaction evidence="1">
        <text>2 6,7-dimethyl-8-(1-D-ribityl)lumazine + H(+) = 5-amino-6-(D-ribitylamino)uracil + riboflavin</text>
        <dbReference type="Rhea" id="RHEA:20772"/>
        <dbReference type="ChEBI" id="CHEBI:15378"/>
        <dbReference type="ChEBI" id="CHEBI:15934"/>
        <dbReference type="ChEBI" id="CHEBI:57986"/>
        <dbReference type="ChEBI" id="CHEBI:58201"/>
        <dbReference type="EC" id="2.5.1.9"/>
    </reaction>
</comment>
<name>A0A7C8BN29_9MICO</name>
<dbReference type="EMBL" id="WBKA01000004">
    <property type="protein sequence ID" value="KAB1631984.1"/>
    <property type="molecule type" value="Genomic_DNA"/>
</dbReference>
<dbReference type="SUPFAM" id="SSF63380">
    <property type="entry name" value="Riboflavin synthase domain-like"/>
    <property type="match status" value="2"/>
</dbReference>
<dbReference type="SUPFAM" id="SSF55821">
    <property type="entry name" value="YrdC/RibB"/>
    <property type="match status" value="1"/>
</dbReference>
<dbReference type="NCBIfam" id="TIGR00506">
    <property type="entry name" value="ribB"/>
    <property type="match status" value="1"/>
</dbReference>
<organism evidence="13 14">
    <name type="scientific">Pseudoclavibacter caeni</name>
    <dbReference type="NCBI Taxonomy" id="908846"/>
    <lineage>
        <taxon>Bacteria</taxon>
        <taxon>Bacillati</taxon>
        <taxon>Actinomycetota</taxon>
        <taxon>Actinomycetes</taxon>
        <taxon>Micrococcales</taxon>
        <taxon>Microbacteriaceae</taxon>
        <taxon>Pseudoclavibacter</taxon>
    </lineage>
</organism>
<evidence type="ECO:0000256" key="9">
    <source>
        <dbReference type="ARBA" id="ARBA00022737"/>
    </source>
</evidence>
<dbReference type="CDD" id="cd00402">
    <property type="entry name" value="Riboflavin_synthase_like"/>
    <property type="match status" value="1"/>
</dbReference>
<dbReference type="InterPro" id="IPR017945">
    <property type="entry name" value="DHBP_synth_RibB-like_a/b_dom"/>
</dbReference>
<evidence type="ECO:0000256" key="3">
    <source>
        <dbReference type="ARBA" id="ARBA00002803"/>
    </source>
</evidence>
<feature type="domain" description="Lumazine-binding" evidence="12">
    <location>
        <begin position="100"/>
        <end position="197"/>
    </location>
</feature>
<comment type="function">
    <text evidence="2">Catalyzes the conversion of D-ribulose 5-phosphate to formate and 3,4-dihydroxy-2-butanone 4-phosphate.</text>
</comment>
<evidence type="ECO:0000313" key="13">
    <source>
        <dbReference type="EMBL" id="KAB1631984.1"/>
    </source>
</evidence>
<dbReference type="Pfam" id="PF00926">
    <property type="entry name" value="DHBP_synthase"/>
    <property type="match status" value="1"/>
</dbReference>
<feature type="repeat" description="Lumazine-binding" evidence="11">
    <location>
        <begin position="100"/>
        <end position="197"/>
    </location>
</feature>
<dbReference type="PANTHER" id="PTHR21098">
    <property type="entry name" value="RIBOFLAVIN SYNTHASE ALPHA CHAIN"/>
    <property type="match status" value="1"/>
</dbReference>
<comment type="pathway">
    <text evidence="5">Cofactor biosynthesis; riboflavin biosynthesis; 2-hydroxy-3-oxobutyl phosphate from D-ribulose 5-phosphate: step 1/1.</text>
</comment>
<evidence type="ECO:0000256" key="2">
    <source>
        <dbReference type="ARBA" id="ARBA00002284"/>
    </source>
</evidence>
<evidence type="ECO:0000256" key="10">
    <source>
        <dbReference type="NCBIfam" id="TIGR00187"/>
    </source>
</evidence>
<comment type="pathway">
    <text evidence="4">Cofactor biosynthesis; riboflavin biosynthesis; riboflavin from 2-hydroxy-3-oxobutyl phosphate and 5-amino-6-(D-ribitylamino)uracil: step 2/2.</text>
</comment>
<dbReference type="GO" id="GO:0004746">
    <property type="term" value="F:riboflavin synthase activity"/>
    <property type="evidence" value="ECO:0007669"/>
    <property type="project" value="UniProtKB-UniRule"/>
</dbReference>
<accession>A0A7C8BN29</accession>
<dbReference type="OrthoDB" id="9793111at2"/>
<dbReference type="InterPro" id="IPR017938">
    <property type="entry name" value="Riboflavin_synthase-like_b-brl"/>
</dbReference>
<dbReference type="Gene3D" id="2.40.30.20">
    <property type="match status" value="2"/>
</dbReference>
<comment type="function">
    <text evidence="3">Catalyzes the dismutation of two molecules of 6,7-dimethyl-8-ribityllumazine, resulting in the formation of riboflavin and 5-amino-6-(D-ribitylamino)uracil.</text>
</comment>
<dbReference type="InterPro" id="IPR023366">
    <property type="entry name" value="ATP_synth_asu-like_sf"/>
</dbReference>
<keyword evidence="14" id="KW-1185">Reference proteome</keyword>
<keyword evidence="13" id="KW-0456">Lyase</keyword>
<dbReference type="Pfam" id="PF00677">
    <property type="entry name" value="Lum_binding"/>
    <property type="match status" value="2"/>
</dbReference>
<evidence type="ECO:0000256" key="8">
    <source>
        <dbReference type="ARBA" id="ARBA00022679"/>
    </source>
</evidence>
<evidence type="ECO:0000256" key="6">
    <source>
        <dbReference type="ARBA" id="ARBA00013950"/>
    </source>
</evidence>
<sequence length="474" mass="49422">MFTGLVEARGRLVITPAPHTASDGARIVVGDVPFAAELAIGESVAVDGVCLTVVAHDDRSFTADVMAETLRRTTLGRLAPDHVVNLERAARSDGRLGGHVVQGHVDATARLIAVRTEGDARILRLQVADAEAAALIVAKGSIAVDGVSLTVSARRADWFEVSLIPQTQRDTDLGALAVGDEVNLETDVLARQLRRLLVAGVGAADATRVAPTASLAAAGTGLPTAAPAPIDAGVVTTDAIPADPRDAEDDRAVARAVDALRQGLPVLVADDERRENEGDAIISAALATPHWIAWMIRHTSGYLCAPMPDAIADRLALPPMVADNRDPKGTAYTVTCDAATGVTTGISAADRCHTLNVLADSATAPDGLTRPGHVVPLRARPGGVLERAGHTEASVDLMRIAGLPEVAAIGEMVLDSGEMMRFPDLVRMGDAAGLPVLTVAQIARWRERRERPADADAVVAPVPAATGDWQEVRA</sequence>
<dbReference type="RefSeq" id="WP_158036453.1">
    <property type="nucleotide sequence ID" value="NZ_BAAAZV010000020.1"/>
</dbReference>
<dbReference type="GO" id="GO:0008686">
    <property type="term" value="F:3,4-dihydroxy-2-butanone-4-phosphate synthase activity"/>
    <property type="evidence" value="ECO:0007669"/>
    <property type="project" value="InterPro"/>
</dbReference>
<keyword evidence="8" id="KW-0808">Transferase</keyword>
<dbReference type="Gene3D" id="3.90.870.10">
    <property type="entry name" value="DHBP synthase"/>
    <property type="match status" value="1"/>
</dbReference>
<evidence type="ECO:0000256" key="4">
    <source>
        <dbReference type="ARBA" id="ARBA00004887"/>
    </source>
</evidence>
<feature type="repeat" description="Lumazine-binding" evidence="11">
    <location>
        <begin position="1"/>
        <end position="99"/>
    </location>
</feature>
<dbReference type="EC" id="2.5.1.9" evidence="10"/>
<dbReference type="NCBIfam" id="NF006767">
    <property type="entry name" value="PRK09289.1"/>
    <property type="match status" value="1"/>
</dbReference>
<evidence type="ECO:0000256" key="5">
    <source>
        <dbReference type="ARBA" id="ARBA00004904"/>
    </source>
</evidence>
<dbReference type="AlphaFoldDB" id="A0A7C8BN29"/>
<gene>
    <name evidence="13" type="primary">ribB</name>
    <name evidence="13" type="ORF">F8O02_06625</name>
</gene>
<keyword evidence="7" id="KW-0686">Riboflavin biosynthesis</keyword>
<dbReference type="InterPro" id="IPR001783">
    <property type="entry name" value="Lumazine-bd"/>
</dbReference>
<evidence type="ECO:0000259" key="12">
    <source>
        <dbReference type="PROSITE" id="PS51177"/>
    </source>
</evidence>
<protein>
    <recommendedName>
        <fullName evidence="6 10">Riboflavin synthase</fullName>
        <ecNumber evidence="10">2.5.1.9</ecNumber>
    </recommendedName>
</protein>
<evidence type="ECO:0000256" key="1">
    <source>
        <dbReference type="ARBA" id="ARBA00000968"/>
    </source>
</evidence>
<comment type="caution">
    <text evidence="13">The sequence shown here is derived from an EMBL/GenBank/DDBJ whole genome shotgun (WGS) entry which is preliminary data.</text>
</comment>
<evidence type="ECO:0000256" key="7">
    <source>
        <dbReference type="ARBA" id="ARBA00022619"/>
    </source>
</evidence>
<dbReference type="InterPro" id="IPR026017">
    <property type="entry name" value="Lumazine-bd_dom"/>
</dbReference>
<evidence type="ECO:0000256" key="11">
    <source>
        <dbReference type="PROSITE-ProRule" id="PRU00524"/>
    </source>
</evidence>
<dbReference type="GO" id="GO:0009231">
    <property type="term" value="P:riboflavin biosynthetic process"/>
    <property type="evidence" value="ECO:0007669"/>
    <property type="project" value="UniProtKB-UniPathway"/>
</dbReference>
<reference evidence="13 14" key="1">
    <citation type="submission" date="2019-09" db="EMBL/GenBank/DDBJ databases">
        <title>Phylogeny of genus Pseudoclavibacter and closely related genus.</title>
        <authorList>
            <person name="Li Y."/>
        </authorList>
    </citation>
    <scope>NUCLEOTIDE SEQUENCE [LARGE SCALE GENOMIC DNA]</scope>
    <source>
        <strain evidence="13 14">JCM 16921</strain>
    </source>
</reference>
<dbReference type="Proteomes" id="UP000481339">
    <property type="component" value="Unassembled WGS sequence"/>
</dbReference>
<dbReference type="UniPathway" id="UPA00275">
    <property type="reaction ID" value="UER00399"/>
</dbReference>
<feature type="domain" description="Lumazine-binding" evidence="12">
    <location>
        <begin position="1"/>
        <end position="99"/>
    </location>
</feature>